<protein>
    <submittedName>
        <fullName evidence="2">Uncharacterized protein</fullName>
    </submittedName>
</protein>
<dbReference type="EMBL" id="JRES01000685">
    <property type="protein sequence ID" value="KNC29154.1"/>
    <property type="molecule type" value="Genomic_DNA"/>
</dbReference>
<keyword evidence="1" id="KW-0732">Signal</keyword>
<accession>A0A0L0CCG8</accession>
<proteinExistence type="predicted"/>
<reference evidence="2 3" key="1">
    <citation type="journal article" date="2015" name="Nat. Commun.">
        <title>Lucilia cuprina genome unlocks parasitic fly biology to underpin future interventions.</title>
        <authorList>
            <person name="Anstead C.A."/>
            <person name="Korhonen P.K."/>
            <person name="Young N.D."/>
            <person name="Hall R.S."/>
            <person name="Jex A.R."/>
            <person name="Murali S.C."/>
            <person name="Hughes D.S."/>
            <person name="Lee S.F."/>
            <person name="Perry T."/>
            <person name="Stroehlein A.J."/>
            <person name="Ansell B.R."/>
            <person name="Breugelmans B."/>
            <person name="Hofmann A."/>
            <person name="Qu J."/>
            <person name="Dugan S."/>
            <person name="Lee S.L."/>
            <person name="Chao H."/>
            <person name="Dinh H."/>
            <person name="Han Y."/>
            <person name="Doddapaneni H.V."/>
            <person name="Worley K.C."/>
            <person name="Muzny D.M."/>
            <person name="Ioannidis P."/>
            <person name="Waterhouse R.M."/>
            <person name="Zdobnov E.M."/>
            <person name="James P.J."/>
            <person name="Bagnall N.H."/>
            <person name="Kotze A.C."/>
            <person name="Gibbs R.A."/>
            <person name="Richards S."/>
            <person name="Batterham P."/>
            <person name="Gasser R.B."/>
        </authorList>
    </citation>
    <scope>NUCLEOTIDE SEQUENCE [LARGE SCALE GENOMIC DNA]</scope>
    <source>
        <strain evidence="2 3">LS</strain>
        <tissue evidence="2">Full body</tissue>
    </source>
</reference>
<evidence type="ECO:0000313" key="2">
    <source>
        <dbReference type="EMBL" id="KNC29154.1"/>
    </source>
</evidence>
<dbReference type="AlphaFoldDB" id="A0A0L0CCG8"/>
<organism evidence="2 3">
    <name type="scientific">Lucilia cuprina</name>
    <name type="common">Green bottle fly</name>
    <name type="synonym">Australian sheep blowfly</name>
    <dbReference type="NCBI Taxonomy" id="7375"/>
    <lineage>
        <taxon>Eukaryota</taxon>
        <taxon>Metazoa</taxon>
        <taxon>Ecdysozoa</taxon>
        <taxon>Arthropoda</taxon>
        <taxon>Hexapoda</taxon>
        <taxon>Insecta</taxon>
        <taxon>Pterygota</taxon>
        <taxon>Neoptera</taxon>
        <taxon>Endopterygota</taxon>
        <taxon>Diptera</taxon>
        <taxon>Brachycera</taxon>
        <taxon>Muscomorpha</taxon>
        <taxon>Oestroidea</taxon>
        <taxon>Calliphoridae</taxon>
        <taxon>Luciliinae</taxon>
        <taxon>Lucilia</taxon>
    </lineage>
</organism>
<gene>
    <name evidence="2" type="ORF">FF38_13619</name>
</gene>
<comment type="caution">
    <text evidence="2">The sequence shown here is derived from an EMBL/GenBank/DDBJ whole genome shotgun (WGS) entry which is preliminary data.</text>
</comment>
<feature type="signal peptide" evidence="1">
    <location>
        <begin position="1"/>
        <end position="19"/>
    </location>
</feature>
<dbReference type="Proteomes" id="UP000037069">
    <property type="component" value="Unassembled WGS sequence"/>
</dbReference>
<feature type="chain" id="PRO_5005536143" evidence="1">
    <location>
        <begin position="20"/>
        <end position="47"/>
    </location>
</feature>
<evidence type="ECO:0000256" key="1">
    <source>
        <dbReference type="SAM" id="SignalP"/>
    </source>
</evidence>
<name>A0A0L0CCG8_LUCCU</name>
<sequence>MKLFQVILAISCIIALATATPGHNIIKGNSNKGNVQKNANVHVGISG</sequence>
<evidence type="ECO:0000313" key="3">
    <source>
        <dbReference type="Proteomes" id="UP000037069"/>
    </source>
</evidence>
<keyword evidence="3" id="KW-1185">Reference proteome</keyword>